<comment type="caution">
    <text evidence="1">The sequence shown here is derived from an EMBL/GenBank/DDBJ whole genome shotgun (WGS) entry which is preliminary data.</text>
</comment>
<dbReference type="RefSeq" id="XP_014571472.1">
    <property type="nucleotide sequence ID" value="XM_014715986.1"/>
</dbReference>
<dbReference type="HOGENOM" id="CLU_2306760_0_0_1"/>
<dbReference type="EMBL" id="BABT02000025">
    <property type="protein sequence ID" value="GAA93749.1"/>
    <property type="molecule type" value="Genomic_DNA"/>
</dbReference>
<keyword evidence="2" id="KW-1185">Reference proteome</keyword>
<evidence type="ECO:0000313" key="2">
    <source>
        <dbReference type="Proteomes" id="UP000009131"/>
    </source>
</evidence>
<reference evidence="1 2" key="1">
    <citation type="journal article" date="2011" name="J. Gen. Appl. Microbiol.">
        <title>Draft genome sequencing of the enigmatic basidiomycete Mixia osmundae.</title>
        <authorList>
            <person name="Nishida H."/>
            <person name="Nagatsuka Y."/>
            <person name="Sugiyama J."/>
        </authorList>
    </citation>
    <scope>NUCLEOTIDE SEQUENCE [LARGE SCALE GENOMIC DNA]</scope>
    <source>
        <strain evidence="2">CBS 9802 / IAM 14324 / JCM 22182 / KY 12970</strain>
    </source>
</reference>
<dbReference type="Proteomes" id="UP000009131">
    <property type="component" value="Unassembled WGS sequence"/>
</dbReference>
<reference evidence="1 2" key="2">
    <citation type="journal article" date="2012" name="Open Biol.">
        <title>Characteristics of nucleosomes and linker DNA regions on the genome of the basidiomycete Mixia osmundae revealed by mono- and dinucleosome mapping.</title>
        <authorList>
            <person name="Nishida H."/>
            <person name="Kondo S."/>
            <person name="Matsumoto T."/>
            <person name="Suzuki Y."/>
            <person name="Yoshikawa H."/>
            <person name="Taylor T.D."/>
            <person name="Sugiyama J."/>
        </authorList>
    </citation>
    <scope>NUCLEOTIDE SEQUENCE [LARGE SCALE GENOMIC DNA]</scope>
    <source>
        <strain evidence="2">CBS 9802 / IAM 14324 / JCM 22182 / KY 12970</strain>
    </source>
</reference>
<evidence type="ECO:0000313" key="1">
    <source>
        <dbReference type="EMBL" id="GAA93749.1"/>
    </source>
</evidence>
<gene>
    <name evidence="1" type="primary">Mo00395</name>
    <name evidence="1" type="ORF">E5Q_00395</name>
</gene>
<accession>G7DTA2</accession>
<organism evidence="1 2">
    <name type="scientific">Mixia osmundae (strain CBS 9802 / IAM 14324 / JCM 22182 / KY 12970)</name>
    <dbReference type="NCBI Taxonomy" id="764103"/>
    <lineage>
        <taxon>Eukaryota</taxon>
        <taxon>Fungi</taxon>
        <taxon>Dikarya</taxon>
        <taxon>Basidiomycota</taxon>
        <taxon>Pucciniomycotina</taxon>
        <taxon>Mixiomycetes</taxon>
        <taxon>Mixiales</taxon>
        <taxon>Mixiaceae</taxon>
        <taxon>Mixia</taxon>
    </lineage>
</organism>
<dbReference type="InParanoid" id="G7DTA2"/>
<sequence>MRYPASAFVLGEIASAAMTMAKGIREPLPDCPANDDTSATHTICGSERLQQAQSPLGTFADSSKGKVTKPSSVDRAFRHSAAVACIETLHWPAQQHETAT</sequence>
<protein>
    <submittedName>
        <fullName evidence="1">Uncharacterized protein</fullName>
    </submittedName>
</protein>
<name>G7DTA2_MIXOS</name>
<proteinExistence type="predicted"/>
<dbReference type="AlphaFoldDB" id="G7DTA2"/>